<name>A0A3A4P049_ABYX5</name>
<evidence type="ECO:0000313" key="2">
    <source>
        <dbReference type="Proteomes" id="UP000265882"/>
    </source>
</evidence>
<comment type="caution">
    <text evidence="1">The sequence shown here is derived from an EMBL/GenBank/DDBJ whole genome shotgun (WGS) entry which is preliminary data.</text>
</comment>
<dbReference type="Gene3D" id="3.30.428.10">
    <property type="entry name" value="HIT-like"/>
    <property type="match status" value="2"/>
</dbReference>
<reference evidence="1 2" key="1">
    <citation type="journal article" date="2017" name="ISME J.">
        <title>Energy and carbon metabolisms in a deep terrestrial subsurface fluid microbial community.</title>
        <authorList>
            <person name="Momper L."/>
            <person name="Jungbluth S.P."/>
            <person name="Lee M.D."/>
            <person name="Amend J.P."/>
        </authorList>
    </citation>
    <scope>NUCLEOTIDE SEQUENCE [LARGE SCALE GENOMIC DNA]</scope>
    <source>
        <strain evidence="1">SURF_5</strain>
    </source>
</reference>
<accession>A0A3A4P049</accession>
<evidence type="ECO:0008006" key="3">
    <source>
        <dbReference type="Google" id="ProtNLM"/>
    </source>
</evidence>
<proteinExistence type="predicted"/>
<gene>
    <name evidence="1" type="ORF">C4520_07735</name>
</gene>
<dbReference type="Proteomes" id="UP000265882">
    <property type="component" value="Unassembled WGS sequence"/>
</dbReference>
<protein>
    <recommendedName>
        <fullName evidence="3">Galactose-1-phosphate uridylyltransferase</fullName>
    </recommendedName>
</protein>
<dbReference type="AlphaFoldDB" id="A0A3A4P049"/>
<dbReference type="EMBL" id="QZKU01000054">
    <property type="protein sequence ID" value="RJP22740.1"/>
    <property type="molecule type" value="Genomic_DNA"/>
</dbReference>
<sequence length="326" mass="36910">MGFQENERPTEIRVDPLTGQTSRVLFFPIRVLPKPDLKEVVERSLEFGCPFCPQMLEMVTPKFPPDITGAERIKRGSAVIFPNMFPYDTYSAVAIFSEEHFKPLTDFSPELLRDGFCVSQDFLAASNQAVKVARLFNSINWNYMPLAGGSIIHPHLQVIAGESGTNYHAAVHEASAEYARRNGSSYWLDLIEEEARLGQRFLARTGSVSWLTSFSPKGFIDIMAVFERAVSIMDITDSDWLDFSRGLSAAMKFLDSRGFYSFNMAIYSGFGEDHFKVYAKLIPRVLLPPMNTSDINYFNTLHNEVLSIFKPEDICAEARAFFNESR</sequence>
<evidence type="ECO:0000313" key="1">
    <source>
        <dbReference type="EMBL" id="RJP22740.1"/>
    </source>
</evidence>
<dbReference type="InterPro" id="IPR036265">
    <property type="entry name" value="HIT-like_sf"/>
</dbReference>
<organism evidence="1 2">
    <name type="scientific">Abyssobacteria bacterium (strain SURF_5)</name>
    <dbReference type="NCBI Taxonomy" id="2093360"/>
    <lineage>
        <taxon>Bacteria</taxon>
        <taxon>Pseudomonadati</taxon>
        <taxon>Candidatus Hydrogenedentota</taxon>
        <taxon>Candidatus Abyssobacteria</taxon>
    </lineage>
</organism>
<dbReference type="SUPFAM" id="SSF54197">
    <property type="entry name" value="HIT-like"/>
    <property type="match status" value="2"/>
</dbReference>